<evidence type="ECO:0000256" key="2">
    <source>
        <dbReference type="ARBA" id="ARBA00023002"/>
    </source>
</evidence>
<dbReference type="GO" id="GO:0016491">
    <property type="term" value="F:oxidoreductase activity"/>
    <property type="evidence" value="ECO:0007669"/>
    <property type="project" value="UniProtKB-KW"/>
</dbReference>
<keyword evidence="1" id="KW-0479">Metal-binding</keyword>
<dbReference type="SUPFAM" id="SSF51197">
    <property type="entry name" value="Clavaminate synthase-like"/>
    <property type="match status" value="1"/>
</dbReference>
<evidence type="ECO:0000313" key="6">
    <source>
        <dbReference type="Proteomes" id="UP001180020"/>
    </source>
</evidence>
<keyword evidence="6" id="KW-1185">Reference proteome</keyword>
<dbReference type="GO" id="GO:0046872">
    <property type="term" value="F:metal ion binding"/>
    <property type="evidence" value="ECO:0007669"/>
    <property type="project" value="UniProtKB-KW"/>
</dbReference>
<reference evidence="5" key="2">
    <citation type="submission" date="2023-06" db="EMBL/GenBank/DDBJ databases">
        <authorList>
            <person name="Ma L."/>
            <person name="Liu K.-W."/>
            <person name="Li Z."/>
            <person name="Hsiao Y.-Y."/>
            <person name="Qi Y."/>
            <person name="Fu T."/>
            <person name="Tang G."/>
            <person name="Zhang D."/>
            <person name="Sun W.-H."/>
            <person name="Liu D.-K."/>
            <person name="Li Y."/>
            <person name="Chen G.-Z."/>
            <person name="Liu X.-D."/>
            <person name="Liao X.-Y."/>
            <person name="Jiang Y.-T."/>
            <person name="Yu X."/>
            <person name="Hao Y."/>
            <person name="Huang J."/>
            <person name="Zhao X.-W."/>
            <person name="Ke S."/>
            <person name="Chen Y.-Y."/>
            <person name="Wu W.-L."/>
            <person name="Hsu J.-L."/>
            <person name="Lin Y.-F."/>
            <person name="Huang M.-D."/>
            <person name="Li C.-Y."/>
            <person name="Huang L."/>
            <person name="Wang Z.-W."/>
            <person name="Zhao X."/>
            <person name="Zhong W.-Y."/>
            <person name="Peng D.-H."/>
            <person name="Ahmad S."/>
            <person name="Lan S."/>
            <person name="Zhang J.-S."/>
            <person name="Tsai W.-C."/>
            <person name="Van De Peer Y."/>
            <person name="Liu Z.-J."/>
        </authorList>
    </citation>
    <scope>NUCLEOTIDE SEQUENCE</scope>
    <source>
        <strain evidence="5">CP</strain>
        <tissue evidence="5">Leaves</tissue>
    </source>
</reference>
<dbReference type="PANTHER" id="PTHR47991">
    <property type="entry name" value="OXOGLUTARATE/IRON-DEPENDENT DIOXYGENASE"/>
    <property type="match status" value="1"/>
</dbReference>
<dbReference type="InterPro" id="IPR027443">
    <property type="entry name" value="IPNS-like_sf"/>
</dbReference>
<proteinExistence type="predicted"/>
<dbReference type="InterPro" id="IPR026992">
    <property type="entry name" value="DIOX_N"/>
</dbReference>
<gene>
    <name evidence="5" type="primary">NCS1</name>
    <name evidence="5" type="ORF">QJS10_CPB20g01309</name>
</gene>
<keyword evidence="3" id="KW-0408">Iron</keyword>
<reference evidence="5" key="1">
    <citation type="journal article" date="2023" name="Nat. Commun.">
        <title>Diploid and tetraploid genomes of Acorus and the evolution of monocots.</title>
        <authorList>
            <person name="Ma L."/>
            <person name="Liu K.W."/>
            <person name="Li Z."/>
            <person name="Hsiao Y.Y."/>
            <person name="Qi Y."/>
            <person name="Fu T."/>
            <person name="Tang G.D."/>
            <person name="Zhang D."/>
            <person name="Sun W.H."/>
            <person name="Liu D.K."/>
            <person name="Li Y."/>
            <person name="Chen G.Z."/>
            <person name="Liu X.D."/>
            <person name="Liao X.Y."/>
            <person name="Jiang Y.T."/>
            <person name="Yu X."/>
            <person name="Hao Y."/>
            <person name="Huang J."/>
            <person name="Zhao X.W."/>
            <person name="Ke S."/>
            <person name="Chen Y.Y."/>
            <person name="Wu W.L."/>
            <person name="Hsu J.L."/>
            <person name="Lin Y.F."/>
            <person name="Huang M.D."/>
            <person name="Li C.Y."/>
            <person name="Huang L."/>
            <person name="Wang Z.W."/>
            <person name="Zhao X."/>
            <person name="Zhong W.Y."/>
            <person name="Peng D.H."/>
            <person name="Ahmad S."/>
            <person name="Lan S."/>
            <person name="Zhang J.S."/>
            <person name="Tsai W.C."/>
            <person name="Van de Peer Y."/>
            <person name="Liu Z.J."/>
        </authorList>
    </citation>
    <scope>NUCLEOTIDE SEQUENCE</scope>
    <source>
        <strain evidence="5">CP</strain>
    </source>
</reference>
<organism evidence="5 6">
    <name type="scientific">Acorus calamus</name>
    <name type="common">Sweet flag</name>
    <dbReference type="NCBI Taxonomy" id="4465"/>
    <lineage>
        <taxon>Eukaryota</taxon>
        <taxon>Viridiplantae</taxon>
        <taxon>Streptophyta</taxon>
        <taxon>Embryophyta</taxon>
        <taxon>Tracheophyta</taxon>
        <taxon>Spermatophyta</taxon>
        <taxon>Magnoliopsida</taxon>
        <taxon>Liliopsida</taxon>
        <taxon>Acoraceae</taxon>
        <taxon>Acorus</taxon>
    </lineage>
</organism>
<evidence type="ECO:0000256" key="3">
    <source>
        <dbReference type="ARBA" id="ARBA00023004"/>
    </source>
</evidence>
<evidence type="ECO:0000259" key="4">
    <source>
        <dbReference type="Pfam" id="PF14226"/>
    </source>
</evidence>
<dbReference type="EMBL" id="JAUJYO010000020">
    <property type="protein sequence ID" value="KAK1285816.1"/>
    <property type="molecule type" value="Genomic_DNA"/>
</dbReference>
<accession>A0AAV9CAE4</accession>
<dbReference type="Pfam" id="PF14226">
    <property type="entry name" value="DIOX_N"/>
    <property type="match status" value="1"/>
</dbReference>
<keyword evidence="2" id="KW-0560">Oxidoreductase</keyword>
<dbReference type="AlphaFoldDB" id="A0AAV9CAE4"/>
<dbReference type="InterPro" id="IPR050295">
    <property type="entry name" value="Plant_2OG-oxidoreductases"/>
</dbReference>
<feature type="domain" description="Non-haem dioxygenase N-terminal" evidence="4">
    <location>
        <begin position="58"/>
        <end position="127"/>
    </location>
</feature>
<evidence type="ECO:0000313" key="5">
    <source>
        <dbReference type="EMBL" id="KAK1285816.1"/>
    </source>
</evidence>
<dbReference type="Proteomes" id="UP001180020">
    <property type="component" value="Unassembled WGS sequence"/>
</dbReference>
<name>A0AAV9CAE4_ACOCL</name>
<evidence type="ECO:0000256" key="1">
    <source>
        <dbReference type="ARBA" id="ARBA00022723"/>
    </source>
</evidence>
<sequence>MEMEMETVLHDIPTIDLSKLLDQRFSDEESKNLHFACEEWGALLRSNCFSGLYARPALGFGELVNHGVGVEVIEKMKLDIKEFFKQPLKAKEAYKQLPGSVEGYGQAFVASNEQNLDWADIVYLNTRLIHLRKI</sequence>
<protein>
    <submittedName>
        <fullName evidence="5">S-norcoclaurine synthase 1</fullName>
    </submittedName>
</protein>
<dbReference type="Gene3D" id="2.60.120.330">
    <property type="entry name" value="B-lactam Antibiotic, Isopenicillin N Synthase, Chain"/>
    <property type="match status" value="1"/>
</dbReference>
<comment type="caution">
    <text evidence="5">The sequence shown here is derived from an EMBL/GenBank/DDBJ whole genome shotgun (WGS) entry which is preliminary data.</text>
</comment>